<gene>
    <name evidence="2" type="ORF">HAKA00212_LOCUS16966</name>
</gene>
<protein>
    <submittedName>
        <fullName evidence="2">Uncharacterized protein</fullName>
    </submittedName>
</protein>
<name>A0A7S3Y1E4_HETAK</name>
<dbReference type="EMBL" id="HBIU01036921">
    <property type="protein sequence ID" value="CAE0638186.1"/>
    <property type="molecule type" value="Transcribed_RNA"/>
</dbReference>
<dbReference type="AlphaFoldDB" id="A0A7S3Y1E4"/>
<sequence>MELKAGTLRARYKKFDYRTRKDFRALKGVQEFLEEKNIEFGMIASLIEEGQVAEHANDGTEGLADGPAAIGFADAEEPAKKKPRRSTADKKSDETHM</sequence>
<feature type="region of interest" description="Disordered" evidence="1">
    <location>
        <begin position="56"/>
        <end position="97"/>
    </location>
</feature>
<feature type="compositionally biased region" description="Basic and acidic residues" evidence="1">
    <location>
        <begin position="86"/>
        <end position="97"/>
    </location>
</feature>
<evidence type="ECO:0000313" key="2">
    <source>
        <dbReference type="EMBL" id="CAE0638186.1"/>
    </source>
</evidence>
<evidence type="ECO:0000256" key="1">
    <source>
        <dbReference type="SAM" id="MobiDB-lite"/>
    </source>
</evidence>
<organism evidence="2">
    <name type="scientific">Heterosigma akashiwo</name>
    <name type="common">Chromophytic alga</name>
    <name type="synonym">Heterosigma carterae</name>
    <dbReference type="NCBI Taxonomy" id="2829"/>
    <lineage>
        <taxon>Eukaryota</taxon>
        <taxon>Sar</taxon>
        <taxon>Stramenopiles</taxon>
        <taxon>Ochrophyta</taxon>
        <taxon>Raphidophyceae</taxon>
        <taxon>Chattonellales</taxon>
        <taxon>Chattonellaceae</taxon>
        <taxon>Heterosigma</taxon>
    </lineage>
</organism>
<proteinExistence type="predicted"/>
<accession>A0A7S3Y1E4</accession>
<reference evidence="2" key="1">
    <citation type="submission" date="2021-01" db="EMBL/GenBank/DDBJ databases">
        <authorList>
            <person name="Corre E."/>
            <person name="Pelletier E."/>
            <person name="Niang G."/>
            <person name="Scheremetjew M."/>
            <person name="Finn R."/>
            <person name="Kale V."/>
            <person name="Holt S."/>
            <person name="Cochrane G."/>
            <person name="Meng A."/>
            <person name="Brown T."/>
            <person name="Cohen L."/>
        </authorList>
    </citation>
    <scope>NUCLEOTIDE SEQUENCE</scope>
    <source>
        <strain evidence="2">CCMP3107</strain>
    </source>
</reference>